<name>A0A6J6XSF6_9ZZZZ</name>
<organism evidence="1">
    <name type="scientific">freshwater metagenome</name>
    <dbReference type="NCBI Taxonomy" id="449393"/>
    <lineage>
        <taxon>unclassified sequences</taxon>
        <taxon>metagenomes</taxon>
        <taxon>ecological metagenomes</taxon>
    </lineage>
</organism>
<reference evidence="1" key="1">
    <citation type="submission" date="2020-05" db="EMBL/GenBank/DDBJ databases">
        <authorList>
            <person name="Chiriac C."/>
            <person name="Salcher M."/>
            <person name="Ghai R."/>
            <person name="Kavagutti S V."/>
        </authorList>
    </citation>
    <scope>NUCLEOTIDE SEQUENCE</scope>
</reference>
<evidence type="ECO:0000313" key="1">
    <source>
        <dbReference type="EMBL" id="CAB4798723.1"/>
    </source>
</evidence>
<protein>
    <submittedName>
        <fullName evidence="1">Unannotated protein</fullName>
    </submittedName>
</protein>
<dbReference type="AlphaFoldDB" id="A0A6J6XSF6"/>
<gene>
    <name evidence="1" type="ORF">UFOPK2992_00895</name>
</gene>
<sequence>MSSGFEPNLARHKTIALPLLMVRNDLVVEPRPKGSAELIVIVVEQGARNLLHDRRC</sequence>
<dbReference type="EMBL" id="CAFAAI010000141">
    <property type="protein sequence ID" value="CAB4798723.1"/>
    <property type="molecule type" value="Genomic_DNA"/>
</dbReference>
<accession>A0A6J6XSF6</accession>
<proteinExistence type="predicted"/>